<comment type="caution">
    <text evidence="3">The sequence shown here is derived from an EMBL/GenBank/DDBJ whole genome shotgun (WGS) entry which is preliminary data.</text>
</comment>
<keyword evidence="4" id="KW-1185">Reference proteome</keyword>
<feature type="transmembrane region" description="Helical" evidence="1">
    <location>
        <begin position="12"/>
        <end position="30"/>
    </location>
</feature>
<accession>A0ABS1KMX1</accession>
<feature type="transmembrane region" description="Helical" evidence="1">
    <location>
        <begin position="76"/>
        <end position="99"/>
    </location>
</feature>
<dbReference type="PROSITE" id="PS51257">
    <property type="entry name" value="PROKAR_LIPOPROTEIN"/>
    <property type="match status" value="1"/>
</dbReference>
<dbReference type="PANTHER" id="PTHR36435">
    <property type="entry name" value="SLR1288 PROTEIN"/>
    <property type="match status" value="1"/>
</dbReference>
<feature type="transmembrane region" description="Helical" evidence="1">
    <location>
        <begin position="170"/>
        <end position="186"/>
    </location>
</feature>
<keyword evidence="3" id="KW-0645">Protease</keyword>
<name>A0ABS1KMX1_9BACT</name>
<dbReference type="GO" id="GO:0008237">
    <property type="term" value="F:metallopeptidase activity"/>
    <property type="evidence" value="ECO:0007669"/>
    <property type="project" value="UniProtKB-KW"/>
</dbReference>
<keyword evidence="3" id="KW-0482">Metalloprotease</keyword>
<dbReference type="InterPro" id="IPR052710">
    <property type="entry name" value="CAAX_protease"/>
</dbReference>
<sequence>MNNTSRALPIGKVLALLLVWIGCIVFPMFMGEHHDTTLLNTIDAALSWPILSACLVLLAFTVLTRHGRAAGLTTPFLHGAWLLIYPAVVITTVLIHVAFGGGFNNADNFKWILVNTALVGFSEEMMFRGYVFGAHVGRIRFLWVVVLVSVFFGGVHVLNTLVTGQLRSSVAQAVMAAFSGLLFLAIRVKTRSLVPAMVVHGLFDFSVMMNLSVPGNARDPWNAAVGVLLALSPLIFGITGIVVLSNKETVNRFLQSLPEQDGE</sequence>
<dbReference type="InterPro" id="IPR003675">
    <property type="entry name" value="Rce1/LyrA-like_dom"/>
</dbReference>
<dbReference type="PANTHER" id="PTHR36435:SF1">
    <property type="entry name" value="CAAX AMINO TERMINAL PROTEASE FAMILY PROTEIN"/>
    <property type="match status" value="1"/>
</dbReference>
<evidence type="ECO:0000256" key="1">
    <source>
        <dbReference type="SAM" id="Phobius"/>
    </source>
</evidence>
<feature type="transmembrane region" description="Helical" evidence="1">
    <location>
        <begin position="193"/>
        <end position="211"/>
    </location>
</feature>
<proteinExistence type="predicted"/>
<feature type="transmembrane region" description="Helical" evidence="1">
    <location>
        <begin position="223"/>
        <end position="244"/>
    </location>
</feature>
<dbReference type="RefSeq" id="WP_202008012.1">
    <property type="nucleotide sequence ID" value="NZ_JAERRB010000001.1"/>
</dbReference>
<reference evidence="3 4" key="1">
    <citation type="submission" date="2021-01" db="EMBL/GenBank/DDBJ databases">
        <title>Chryseolinea sp. Jin1 Genome sequencing and assembly.</title>
        <authorList>
            <person name="Kim I."/>
        </authorList>
    </citation>
    <scope>NUCLEOTIDE SEQUENCE [LARGE SCALE GENOMIC DNA]</scope>
    <source>
        <strain evidence="3 4">Jin1</strain>
    </source>
</reference>
<evidence type="ECO:0000313" key="3">
    <source>
        <dbReference type="EMBL" id="MBL0740689.1"/>
    </source>
</evidence>
<feature type="domain" description="CAAX prenyl protease 2/Lysostaphin resistance protein A-like" evidence="2">
    <location>
        <begin position="109"/>
        <end position="205"/>
    </location>
</feature>
<evidence type="ECO:0000259" key="2">
    <source>
        <dbReference type="Pfam" id="PF02517"/>
    </source>
</evidence>
<feature type="transmembrane region" description="Helical" evidence="1">
    <location>
        <begin position="139"/>
        <end position="158"/>
    </location>
</feature>
<evidence type="ECO:0000313" key="4">
    <source>
        <dbReference type="Proteomes" id="UP000613030"/>
    </source>
</evidence>
<gene>
    <name evidence="3" type="ORF">JI741_05640</name>
</gene>
<feature type="transmembrane region" description="Helical" evidence="1">
    <location>
        <begin position="45"/>
        <end position="64"/>
    </location>
</feature>
<keyword evidence="1" id="KW-0812">Transmembrane</keyword>
<keyword evidence="1" id="KW-0472">Membrane</keyword>
<keyword evidence="1" id="KW-1133">Transmembrane helix</keyword>
<feature type="transmembrane region" description="Helical" evidence="1">
    <location>
        <begin position="111"/>
        <end position="127"/>
    </location>
</feature>
<protein>
    <submittedName>
        <fullName evidence="3">CPBP family intramembrane metalloprotease</fullName>
    </submittedName>
</protein>
<dbReference type="Proteomes" id="UP000613030">
    <property type="component" value="Unassembled WGS sequence"/>
</dbReference>
<keyword evidence="3" id="KW-0378">Hydrolase</keyword>
<organism evidence="3 4">
    <name type="scientific">Chryseolinea lacunae</name>
    <dbReference type="NCBI Taxonomy" id="2801331"/>
    <lineage>
        <taxon>Bacteria</taxon>
        <taxon>Pseudomonadati</taxon>
        <taxon>Bacteroidota</taxon>
        <taxon>Cytophagia</taxon>
        <taxon>Cytophagales</taxon>
        <taxon>Fulvivirgaceae</taxon>
        <taxon>Chryseolinea</taxon>
    </lineage>
</organism>
<dbReference type="Pfam" id="PF02517">
    <property type="entry name" value="Rce1-like"/>
    <property type="match status" value="1"/>
</dbReference>
<dbReference type="EMBL" id="JAERRB010000001">
    <property type="protein sequence ID" value="MBL0740689.1"/>
    <property type="molecule type" value="Genomic_DNA"/>
</dbReference>